<feature type="region of interest" description="Disordered" evidence="1">
    <location>
        <begin position="622"/>
        <end position="660"/>
    </location>
</feature>
<organism evidence="2 3">
    <name type="scientific">Anopheles christyi</name>
    <dbReference type="NCBI Taxonomy" id="43041"/>
    <lineage>
        <taxon>Eukaryota</taxon>
        <taxon>Metazoa</taxon>
        <taxon>Ecdysozoa</taxon>
        <taxon>Arthropoda</taxon>
        <taxon>Hexapoda</taxon>
        <taxon>Insecta</taxon>
        <taxon>Pterygota</taxon>
        <taxon>Neoptera</taxon>
        <taxon>Endopterygota</taxon>
        <taxon>Diptera</taxon>
        <taxon>Nematocera</taxon>
        <taxon>Culicoidea</taxon>
        <taxon>Culicidae</taxon>
        <taxon>Anophelinae</taxon>
        <taxon>Anopheles</taxon>
    </lineage>
</organism>
<feature type="region of interest" description="Disordered" evidence="1">
    <location>
        <begin position="492"/>
        <end position="541"/>
    </location>
</feature>
<feature type="compositionally biased region" description="Polar residues" evidence="1">
    <location>
        <begin position="520"/>
        <end position="540"/>
    </location>
</feature>
<dbReference type="STRING" id="43041.A0A182K8Q5"/>
<dbReference type="PANTHER" id="PTHR13060:SF0">
    <property type="entry name" value="PROTEIN ECDYSONELESS HOMOLOG"/>
    <property type="match status" value="1"/>
</dbReference>
<dbReference type="VEuPathDB" id="VectorBase:ACHR007141"/>
<keyword evidence="3" id="KW-1185">Reference proteome</keyword>
<accession>A0A182K8Q5</accession>
<evidence type="ECO:0000313" key="2">
    <source>
        <dbReference type="EnsemblMetazoa" id="ACHR007141-PA"/>
    </source>
</evidence>
<reference evidence="2" key="2">
    <citation type="submission" date="2020-05" db="UniProtKB">
        <authorList>
            <consortium name="EnsemblMetazoa"/>
        </authorList>
    </citation>
    <scope>IDENTIFICATION</scope>
    <source>
        <strain evidence="2">ACHKN1017</strain>
    </source>
</reference>
<dbReference type="GO" id="GO:0005634">
    <property type="term" value="C:nucleus"/>
    <property type="evidence" value="ECO:0007669"/>
    <property type="project" value="TreeGrafter"/>
</dbReference>
<dbReference type="PANTHER" id="PTHR13060">
    <property type="entry name" value="SGT1 PROTEIN HSGT1 SUPPRESSOR OF GCR2"/>
    <property type="match status" value="1"/>
</dbReference>
<reference evidence="3" key="1">
    <citation type="submission" date="2013-03" db="EMBL/GenBank/DDBJ databases">
        <title>The Genome Sequence of Anopheles christyi ACHKN1017.</title>
        <authorList>
            <consortium name="The Broad Institute Genomics Platform"/>
            <person name="Neafsey D.E."/>
            <person name="Besansky N."/>
            <person name="Walker B."/>
            <person name="Young S.K."/>
            <person name="Zeng Q."/>
            <person name="Gargeya S."/>
            <person name="Fitzgerald M."/>
            <person name="Haas B."/>
            <person name="Abouelleil A."/>
            <person name="Allen A.W."/>
            <person name="Alvarado L."/>
            <person name="Arachchi H.M."/>
            <person name="Berlin A.M."/>
            <person name="Chapman S.B."/>
            <person name="Gainer-Dewar J."/>
            <person name="Goldberg J."/>
            <person name="Griggs A."/>
            <person name="Gujja S."/>
            <person name="Hansen M."/>
            <person name="Howarth C."/>
            <person name="Imamovic A."/>
            <person name="Ireland A."/>
            <person name="Larimer J."/>
            <person name="McCowan C."/>
            <person name="Murphy C."/>
            <person name="Pearson M."/>
            <person name="Poon T.W."/>
            <person name="Priest M."/>
            <person name="Roberts A."/>
            <person name="Saif S."/>
            <person name="Shea T."/>
            <person name="Sisk P."/>
            <person name="Sykes S."/>
            <person name="Wortman J."/>
            <person name="Nusbaum C."/>
            <person name="Birren B."/>
        </authorList>
    </citation>
    <scope>NUCLEOTIDE SEQUENCE [LARGE SCALE GENOMIC DNA]</scope>
    <source>
        <strain evidence="3">ACHKN1017</strain>
    </source>
</reference>
<dbReference type="InterPro" id="IPR010770">
    <property type="entry name" value="Ecd"/>
</dbReference>
<dbReference type="Pfam" id="PF07093">
    <property type="entry name" value="SGT1"/>
    <property type="match status" value="1"/>
</dbReference>
<evidence type="ECO:0000313" key="3">
    <source>
        <dbReference type="Proteomes" id="UP000075881"/>
    </source>
</evidence>
<dbReference type="EnsemblMetazoa" id="ACHR007141-RA">
    <property type="protein sequence ID" value="ACHR007141-PA"/>
    <property type="gene ID" value="ACHR007141"/>
</dbReference>
<proteinExistence type="predicted"/>
<dbReference type="Proteomes" id="UP000075881">
    <property type="component" value="Unassembled WGS sequence"/>
</dbReference>
<dbReference type="AlphaFoldDB" id="A0A182K8Q5"/>
<feature type="region of interest" description="Disordered" evidence="1">
    <location>
        <begin position="678"/>
        <end position="716"/>
    </location>
</feature>
<name>A0A182K8Q5_9DIPT</name>
<protein>
    <submittedName>
        <fullName evidence="2">Uncharacterized protein</fullName>
    </submittedName>
</protein>
<evidence type="ECO:0000256" key="1">
    <source>
        <dbReference type="SAM" id="MobiDB-lite"/>
    </source>
</evidence>
<sequence>MSHREILQSIREDDFVEYFLFPPRPSDPTDVELENSEHTLEPLMQEVTRLAEAFCHRYIWHRDGFRVVPRLLNDTRMLIEAAEGQNATVMNNAKLPSHLYGISHVGDNIQDEWFIVALLFHLTERIPGLIARVVDADGEFLLIEAAEQLPRWANPESCEGKVFICNGTLRLVRANEEQQQESLEIQDALERVRGTEGVQYCVSEEVDLCIRERIQGFPDEITDHHHRATVNVPIGVAAVLRENPQLVSPAVLAFCGRDPIDLKACRAMRYFPPENCVNVSVTFTKCLYAMLAQSRYLPDRRTGWTIPLSTDPEYKAHMLGVKLACGFEILASQAKTARTDWETDKGWKSYYESLKAKGYFRDNIEGSQEHTKLLAIAREYYAENRDSMRTTPKIGEEIVSILKRNEWDVEELRREGLDLPPADSDEWMNISPEELDQMLTKRYGAKKLFSLNGNTNAAETFTSMVSDFLDQKSEYDGVEVQEKDEKAAKEVLAKLDLGPLKSPTKPKRTKSKGAHDRQTGKGQPNNKSATTGSVPSNTVAEESPFHQSIDFDAGAFGMHVRNMLDLLIPEDRWDSSDESEMSDYSQDEYDRNIEDMSPTRTNRAVQSELKTYMDQMDRELAGTTIGKSFETAIDGDDDGGEGDGKPSGSTAGDDFDDIESFKPVNIDVNTLRNMMESYQSQLGGPGPAANLLGSMGVQISKSSKGEKGGSTQQTDV</sequence>